<proteinExistence type="predicted"/>
<dbReference type="SMART" id="SM00256">
    <property type="entry name" value="FBOX"/>
    <property type="match status" value="1"/>
</dbReference>
<reference evidence="2 3" key="1">
    <citation type="journal article" date="2006" name="Science">
        <title>The genome of black cottonwood, Populus trichocarpa (Torr. &amp; Gray).</title>
        <authorList>
            <person name="Tuskan G.A."/>
            <person name="Difazio S."/>
            <person name="Jansson S."/>
            <person name="Bohlmann J."/>
            <person name="Grigoriev I."/>
            <person name="Hellsten U."/>
            <person name="Putnam N."/>
            <person name="Ralph S."/>
            <person name="Rombauts S."/>
            <person name="Salamov A."/>
            <person name="Schein J."/>
            <person name="Sterck L."/>
            <person name="Aerts A."/>
            <person name="Bhalerao R.R."/>
            <person name="Bhalerao R.P."/>
            <person name="Blaudez D."/>
            <person name="Boerjan W."/>
            <person name="Brun A."/>
            <person name="Brunner A."/>
            <person name="Busov V."/>
            <person name="Campbell M."/>
            <person name="Carlson J."/>
            <person name="Chalot M."/>
            <person name="Chapman J."/>
            <person name="Chen G.L."/>
            <person name="Cooper D."/>
            <person name="Coutinho P.M."/>
            <person name="Couturier J."/>
            <person name="Covert S."/>
            <person name="Cronk Q."/>
            <person name="Cunningham R."/>
            <person name="Davis J."/>
            <person name="Degroeve S."/>
            <person name="Dejardin A."/>
            <person name="Depamphilis C."/>
            <person name="Detter J."/>
            <person name="Dirks B."/>
            <person name="Dubchak I."/>
            <person name="Duplessis S."/>
            <person name="Ehlting J."/>
            <person name="Ellis B."/>
            <person name="Gendler K."/>
            <person name="Goodstein D."/>
            <person name="Gribskov M."/>
            <person name="Grimwood J."/>
            <person name="Groover A."/>
            <person name="Gunter L."/>
            <person name="Hamberger B."/>
            <person name="Heinze B."/>
            <person name="Helariutta Y."/>
            <person name="Henrissat B."/>
            <person name="Holligan D."/>
            <person name="Holt R."/>
            <person name="Huang W."/>
            <person name="Islam-Faridi N."/>
            <person name="Jones S."/>
            <person name="Jones-Rhoades M."/>
            <person name="Jorgensen R."/>
            <person name="Joshi C."/>
            <person name="Kangasjarvi J."/>
            <person name="Karlsson J."/>
            <person name="Kelleher C."/>
            <person name="Kirkpatrick R."/>
            <person name="Kirst M."/>
            <person name="Kohler A."/>
            <person name="Kalluri U."/>
            <person name="Larimer F."/>
            <person name="Leebens-Mack J."/>
            <person name="Leple J.C."/>
            <person name="Locascio P."/>
            <person name="Lou Y."/>
            <person name="Lucas S."/>
            <person name="Martin F."/>
            <person name="Montanini B."/>
            <person name="Napoli C."/>
            <person name="Nelson D.R."/>
            <person name="Nelson C."/>
            <person name="Nieminen K."/>
            <person name="Nilsson O."/>
            <person name="Pereda V."/>
            <person name="Peter G."/>
            <person name="Philippe R."/>
            <person name="Pilate G."/>
            <person name="Poliakov A."/>
            <person name="Razumovskaya J."/>
            <person name="Richardson P."/>
            <person name="Rinaldi C."/>
            <person name="Ritland K."/>
            <person name="Rouze P."/>
            <person name="Ryaboy D."/>
            <person name="Schmutz J."/>
            <person name="Schrader J."/>
            <person name="Segerman B."/>
            <person name="Shin H."/>
            <person name="Siddiqui A."/>
            <person name="Sterky F."/>
            <person name="Terry A."/>
            <person name="Tsai C.J."/>
            <person name="Uberbacher E."/>
            <person name="Unneberg P."/>
            <person name="Vahala J."/>
            <person name="Wall K."/>
            <person name="Wessler S."/>
            <person name="Yang G."/>
            <person name="Yin T."/>
            <person name="Douglas C."/>
            <person name="Marra M."/>
            <person name="Sandberg G."/>
            <person name="Van de Peer Y."/>
            <person name="Rokhsar D."/>
        </authorList>
    </citation>
    <scope>NUCLEOTIDE SEQUENCE [LARGE SCALE GENOMIC DNA]</scope>
    <source>
        <strain evidence="3">cv. Nisqually</strain>
    </source>
</reference>
<dbReference type="AlphaFoldDB" id="U5G346"/>
<dbReference type="PANTHER" id="PTHR31672:SF13">
    <property type="entry name" value="F-BOX PROTEIN CPR30-LIKE"/>
    <property type="match status" value="1"/>
</dbReference>
<dbReference type="PROSITE" id="PS50181">
    <property type="entry name" value="FBOX"/>
    <property type="match status" value="1"/>
</dbReference>
<feature type="domain" description="F-box" evidence="1">
    <location>
        <begin position="1"/>
        <end position="45"/>
    </location>
</feature>
<dbReference type="InterPro" id="IPR036047">
    <property type="entry name" value="F-box-like_dom_sf"/>
</dbReference>
<dbReference type="Proteomes" id="UP000006729">
    <property type="component" value="Chromosome 8"/>
</dbReference>
<evidence type="ECO:0000313" key="3">
    <source>
        <dbReference type="Proteomes" id="UP000006729"/>
    </source>
</evidence>
<dbReference type="PANTHER" id="PTHR31672">
    <property type="entry name" value="BNACNNG10540D PROTEIN"/>
    <property type="match status" value="1"/>
</dbReference>
<protein>
    <recommendedName>
        <fullName evidence="1">F-box domain-containing protein</fullName>
    </recommendedName>
</protein>
<dbReference type="STRING" id="3694.U5G346"/>
<gene>
    <name evidence="2" type="ORF">POPTR_008G199500</name>
</gene>
<accession>U5G346</accession>
<dbReference type="InterPro" id="IPR001810">
    <property type="entry name" value="F-box_dom"/>
</dbReference>
<organism evidence="2 3">
    <name type="scientific">Populus trichocarpa</name>
    <name type="common">Western balsam poplar</name>
    <name type="synonym">Populus balsamifera subsp. trichocarpa</name>
    <dbReference type="NCBI Taxonomy" id="3694"/>
    <lineage>
        <taxon>Eukaryota</taxon>
        <taxon>Viridiplantae</taxon>
        <taxon>Streptophyta</taxon>
        <taxon>Embryophyta</taxon>
        <taxon>Tracheophyta</taxon>
        <taxon>Spermatophyta</taxon>
        <taxon>Magnoliopsida</taxon>
        <taxon>eudicotyledons</taxon>
        <taxon>Gunneridae</taxon>
        <taxon>Pentapetalae</taxon>
        <taxon>rosids</taxon>
        <taxon>fabids</taxon>
        <taxon>Malpighiales</taxon>
        <taxon>Salicaceae</taxon>
        <taxon>Saliceae</taxon>
        <taxon>Populus</taxon>
    </lineage>
</organism>
<name>U5G346_POPTR</name>
<keyword evidence="3" id="KW-1185">Reference proteome</keyword>
<sequence>MTESLPLDIISHILSRLPVKSLLRFKCVSKSWCSLISYPQFIRMNLNVAIADSYVKHQRQRLILISPALHSLYPVYSLKKWGFDDFTFIGPCNGLICVSSDPDTVLLFNPCTKESMIIPKVRRDSAFSKCISVHIVRGLL</sequence>
<dbReference type="SUPFAM" id="SSF81383">
    <property type="entry name" value="F-box domain"/>
    <property type="match status" value="1"/>
</dbReference>
<evidence type="ECO:0000313" key="2">
    <source>
        <dbReference type="EMBL" id="PNT25732.1"/>
    </source>
</evidence>
<dbReference type="Gene3D" id="1.20.1280.50">
    <property type="match status" value="1"/>
</dbReference>
<evidence type="ECO:0000259" key="1">
    <source>
        <dbReference type="PROSITE" id="PS50181"/>
    </source>
</evidence>
<dbReference type="HOGENOM" id="CLU_027176_1_3_1"/>
<dbReference type="InterPro" id="IPR050796">
    <property type="entry name" value="SCF_F-box_component"/>
</dbReference>
<dbReference type="CDD" id="cd22157">
    <property type="entry name" value="F-box_AtFBW1-like"/>
    <property type="match status" value="1"/>
</dbReference>
<dbReference type="EMBL" id="CM009297">
    <property type="protein sequence ID" value="PNT25732.1"/>
    <property type="molecule type" value="Genomic_DNA"/>
</dbReference>
<dbReference type="InParanoid" id="U5G346"/>
<dbReference type="Pfam" id="PF00646">
    <property type="entry name" value="F-box"/>
    <property type="match status" value="1"/>
</dbReference>